<evidence type="ECO:0000256" key="1">
    <source>
        <dbReference type="SAM" id="MobiDB-lite"/>
    </source>
</evidence>
<dbReference type="GO" id="GO:0015631">
    <property type="term" value="F:tubulin binding"/>
    <property type="evidence" value="ECO:0007669"/>
    <property type="project" value="TreeGrafter"/>
</dbReference>
<dbReference type="GO" id="GO:0031110">
    <property type="term" value="P:regulation of microtubule polymerization or depolymerization"/>
    <property type="evidence" value="ECO:0007669"/>
    <property type="project" value="InterPro"/>
</dbReference>
<dbReference type="Proteomes" id="UP000820818">
    <property type="component" value="Unassembled WGS sequence"/>
</dbReference>
<dbReference type="GO" id="GO:0007019">
    <property type="term" value="P:microtubule depolymerization"/>
    <property type="evidence" value="ECO:0007669"/>
    <property type="project" value="TreeGrafter"/>
</dbReference>
<protein>
    <recommendedName>
        <fullName evidence="4">Stathmin</fullName>
    </recommendedName>
</protein>
<dbReference type="GO" id="GO:0005737">
    <property type="term" value="C:cytoplasm"/>
    <property type="evidence" value="ECO:0007669"/>
    <property type="project" value="TreeGrafter"/>
</dbReference>
<evidence type="ECO:0000313" key="3">
    <source>
        <dbReference type="Proteomes" id="UP000820818"/>
    </source>
</evidence>
<dbReference type="EMBL" id="WJBH02000191">
    <property type="protein sequence ID" value="KAI9550057.1"/>
    <property type="molecule type" value="Genomic_DNA"/>
</dbReference>
<dbReference type="PANTHER" id="PTHR10104">
    <property type="entry name" value="STATHMIN"/>
    <property type="match status" value="1"/>
</dbReference>
<dbReference type="SUPFAM" id="SSF101494">
    <property type="entry name" value="Stathmin"/>
    <property type="match status" value="1"/>
</dbReference>
<name>A0AAD5KFG2_9CRUS</name>
<comment type="caution">
    <text evidence="2">The sequence shown here is derived from an EMBL/GenBank/DDBJ whole genome shotgun (WGS) entry which is preliminary data.</text>
</comment>
<dbReference type="AlphaFoldDB" id="A0AAD5KFG2"/>
<proteinExistence type="predicted"/>
<feature type="compositionally biased region" description="Basic and acidic residues" evidence="1">
    <location>
        <begin position="216"/>
        <end position="233"/>
    </location>
</feature>
<feature type="region of interest" description="Disordered" evidence="1">
    <location>
        <begin position="28"/>
        <end position="52"/>
    </location>
</feature>
<keyword evidence="3" id="KW-1185">Reference proteome</keyword>
<sequence>MSAVDQEVAAIRGEEKSKGGLSYEVILAEPVSDRPPSPLTVSTPTRPQPSEEEIERKLLAAKERREANRSINDVDEKISKAVEKRQELVSSFVTKTKENLDAKMEESQEKREAHLSSLKTKLKEHLERVETIRLTNETKLQEIRQQIDEKLKSADEKRDEIIKQLQEKLRLHEEHIKSVKQSSEEKTKAMEEQIHSKIQMAAEKRDEIEKEMLEKLKEQERRGELARQKKENRLSGGGQCEEGETASSG</sequence>
<dbReference type="PRINTS" id="PR00345">
    <property type="entry name" value="STATHMIN"/>
</dbReference>
<gene>
    <name evidence="2" type="ORF">GHT06_001669</name>
</gene>
<dbReference type="InterPro" id="IPR000956">
    <property type="entry name" value="Stathmin_fam"/>
</dbReference>
<feature type="region of interest" description="Disordered" evidence="1">
    <location>
        <begin position="216"/>
        <end position="249"/>
    </location>
</feature>
<dbReference type="GO" id="GO:0031175">
    <property type="term" value="P:neuron projection development"/>
    <property type="evidence" value="ECO:0007669"/>
    <property type="project" value="TreeGrafter"/>
</dbReference>
<dbReference type="InterPro" id="IPR036002">
    <property type="entry name" value="Stathmin_sf"/>
</dbReference>
<dbReference type="PANTHER" id="PTHR10104:SF1">
    <property type="entry name" value="STATHMIN, ISOFORM D"/>
    <property type="match status" value="1"/>
</dbReference>
<reference evidence="2" key="1">
    <citation type="submission" date="2022-05" db="EMBL/GenBank/DDBJ databases">
        <title>A multi-omics perspective on studying reproductive biology in Daphnia sinensis.</title>
        <authorList>
            <person name="Jia J."/>
        </authorList>
    </citation>
    <scope>NUCLEOTIDE SEQUENCE</scope>
    <source>
        <strain evidence="2">WSL</strain>
    </source>
</reference>
<dbReference type="Gene3D" id="6.10.280.30">
    <property type="match status" value="2"/>
</dbReference>
<dbReference type="GO" id="GO:0043005">
    <property type="term" value="C:neuron projection"/>
    <property type="evidence" value="ECO:0007669"/>
    <property type="project" value="TreeGrafter"/>
</dbReference>
<dbReference type="Pfam" id="PF00836">
    <property type="entry name" value="Stathmin"/>
    <property type="match status" value="1"/>
</dbReference>
<evidence type="ECO:0008006" key="4">
    <source>
        <dbReference type="Google" id="ProtNLM"/>
    </source>
</evidence>
<evidence type="ECO:0000313" key="2">
    <source>
        <dbReference type="EMBL" id="KAI9550057.1"/>
    </source>
</evidence>
<dbReference type="PROSITE" id="PS51663">
    <property type="entry name" value="STATHMIN_3"/>
    <property type="match status" value="1"/>
</dbReference>
<organism evidence="2 3">
    <name type="scientific">Daphnia sinensis</name>
    <dbReference type="NCBI Taxonomy" id="1820382"/>
    <lineage>
        <taxon>Eukaryota</taxon>
        <taxon>Metazoa</taxon>
        <taxon>Ecdysozoa</taxon>
        <taxon>Arthropoda</taxon>
        <taxon>Crustacea</taxon>
        <taxon>Branchiopoda</taxon>
        <taxon>Diplostraca</taxon>
        <taxon>Cladocera</taxon>
        <taxon>Anomopoda</taxon>
        <taxon>Daphniidae</taxon>
        <taxon>Daphnia</taxon>
        <taxon>Daphnia similis group</taxon>
    </lineage>
</organism>
<accession>A0AAD5KFG2</accession>